<feature type="transmembrane region" description="Helical" evidence="11">
    <location>
        <begin position="157"/>
        <end position="177"/>
    </location>
</feature>
<reference evidence="12 13" key="1">
    <citation type="journal article" date="2013" name="Genome Biol. Evol.">
        <title>Genome evolution and phylogenomic analysis of candidatus kinetoplastibacterium, the betaproteobacterial endosymbionts of strigomonas and angomonas.</title>
        <authorList>
            <person name="Alves J.M."/>
            <person name="Serrano M.G."/>
            <person name="Maia da Silva F."/>
            <person name="Voegtly L.J."/>
            <person name="Matveyev A.V."/>
            <person name="Teixeira M.M."/>
            <person name="Camargo E.P."/>
            <person name="Buck G.A."/>
        </authorList>
    </citation>
    <scope>NUCLEOTIDE SEQUENCE [LARGE SCALE GENOMIC DNA]</scope>
    <source>
        <strain evidence="12 13">TCC036E</strain>
    </source>
</reference>
<dbReference type="GO" id="GO:0015293">
    <property type="term" value="F:symporter activity"/>
    <property type="evidence" value="ECO:0007669"/>
    <property type="project" value="UniProtKB-KW"/>
</dbReference>
<feature type="transmembrane region" description="Helical" evidence="11">
    <location>
        <begin position="52"/>
        <end position="74"/>
    </location>
</feature>
<feature type="transmembrane region" description="Helical" evidence="11">
    <location>
        <begin position="6"/>
        <end position="26"/>
    </location>
</feature>
<comment type="similarity">
    <text evidence="2">Belongs to the inorganic phosphate transporter (PiT) (TC 2.A.20) family. Pit subfamily.</text>
</comment>
<organism evidence="12 13">
    <name type="scientific">Candidatus Kinetoplastidibacterium crithidiae TCC036E</name>
    <dbReference type="NCBI Taxonomy" id="1208918"/>
    <lineage>
        <taxon>Bacteria</taxon>
        <taxon>Pseudomonadati</taxon>
        <taxon>Pseudomonadota</taxon>
        <taxon>Betaproteobacteria</taxon>
        <taxon>Candidatus Kinetoplastidibacterium</taxon>
    </lineage>
</organism>
<feature type="transmembrane region" description="Helical" evidence="11">
    <location>
        <begin position="372"/>
        <end position="393"/>
    </location>
</feature>
<evidence type="ECO:0000313" key="12">
    <source>
        <dbReference type="EMBL" id="AGF47423.1"/>
    </source>
</evidence>
<evidence type="ECO:0000256" key="3">
    <source>
        <dbReference type="ARBA" id="ARBA00022448"/>
    </source>
</evidence>
<keyword evidence="3 11" id="KW-0813">Transport</keyword>
<name>M1L3V4_9PROT</name>
<dbReference type="Proteomes" id="UP000011686">
    <property type="component" value="Chromosome"/>
</dbReference>
<evidence type="ECO:0000256" key="9">
    <source>
        <dbReference type="ARBA" id="ARBA00023136"/>
    </source>
</evidence>
<dbReference type="Pfam" id="PF01384">
    <property type="entry name" value="PHO4"/>
    <property type="match status" value="1"/>
</dbReference>
<dbReference type="eggNOG" id="COG0306">
    <property type="taxonomic scope" value="Bacteria"/>
</dbReference>
<feature type="transmembrane region" description="Helical" evidence="11">
    <location>
        <begin position="94"/>
        <end position="114"/>
    </location>
</feature>
<evidence type="ECO:0000256" key="6">
    <source>
        <dbReference type="ARBA" id="ARBA00022692"/>
    </source>
</evidence>
<dbReference type="STRING" id="1208918.CDEE_0355"/>
<comment type="catalytic activity">
    <reaction evidence="10">
        <text>phosphate(in) + H(+)(in) = phosphate(out) + H(+)(out)</text>
        <dbReference type="Rhea" id="RHEA:29939"/>
        <dbReference type="ChEBI" id="CHEBI:15378"/>
        <dbReference type="ChEBI" id="CHEBI:43474"/>
    </reaction>
</comment>
<dbReference type="RefSeq" id="WP_015238966.1">
    <property type="nucleotide sequence ID" value="NC_020283.1"/>
</dbReference>
<keyword evidence="7" id="KW-0769">Symport</keyword>
<evidence type="ECO:0000256" key="10">
    <source>
        <dbReference type="ARBA" id="ARBA00047348"/>
    </source>
</evidence>
<keyword evidence="5 11" id="KW-0592">Phosphate transport</keyword>
<dbReference type="AlphaFoldDB" id="M1L3V4"/>
<evidence type="ECO:0000313" key="13">
    <source>
        <dbReference type="Proteomes" id="UP000011686"/>
    </source>
</evidence>
<protein>
    <recommendedName>
        <fullName evidence="11">Phosphate transporter</fullName>
    </recommendedName>
</protein>
<evidence type="ECO:0000256" key="11">
    <source>
        <dbReference type="RuleBase" id="RU363058"/>
    </source>
</evidence>
<dbReference type="GO" id="GO:0035435">
    <property type="term" value="P:phosphate ion transmembrane transport"/>
    <property type="evidence" value="ECO:0007669"/>
    <property type="project" value="TreeGrafter"/>
</dbReference>
<gene>
    <name evidence="12" type="ORF">CDEE_0355</name>
</gene>
<sequence>MLNIFSGLSVWVCFGLIMALAFVLIYEFINGFHDTANAVATVIYTKAMPPRLAVLLAGIFNFLGVLTGGVGIVYTIVHLLPVELLLNVNSTRGLIMIFSMVSAAIIWNLGTWFFGIPASSSHTLIGSILGVGLANAWENSIPIQDGVNWAKAIDVGLSMIVSPIIGFILAGWIFFLLKSWRPNSNMHYTPKQRRLLEAKKHPPFWNRLILVISAMGVSFAHGSNDGQKGIGLVMLVLIGIVPANYALNLNSTSYQIDRTRNATLHLNDFYNRNYSYINKYLDINKQVINTDITTQLSCNPEMTKITINEIDITLKNLSKYELLSVKQRIDTRKNLLCLDDIAKNIMREQKLPTSEAEDLERLRSDITSTIEYAPLWVVIAVATALGCGTMIGWKRVVMTVGERIGTQGMTYAQGASAQVTAVLAIGAANLLNLPVSTTHVLSSGIAGTIVANKVTLQKNTVKQILLAWILTLPAAISLSAILFLLGIFATKL</sequence>
<dbReference type="PANTHER" id="PTHR11101">
    <property type="entry name" value="PHOSPHATE TRANSPORTER"/>
    <property type="match status" value="1"/>
</dbReference>
<proteinExistence type="inferred from homology"/>
<feature type="transmembrane region" description="Helical" evidence="11">
    <location>
        <begin position="465"/>
        <end position="489"/>
    </location>
</feature>
<keyword evidence="8 11" id="KW-1133">Transmembrane helix</keyword>
<dbReference type="GO" id="GO:0005886">
    <property type="term" value="C:plasma membrane"/>
    <property type="evidence" value="ECO:0007669"/>
    <property type="project" value="UniProtKB-SubCell"/>
</dbReference>
<evidence type="ECO:0000256" key="1">
    <source>
        <dbReference type="ARBA" id="ARBA00004651"/>
    </source>
</evidence>
<evidence type="ECO:0000256" key="8">
    <source>
        <dbReference type="ARBA" id="ARBA00022989"/>
    </source>
</evidence>
<dbReference type="PATRIC" id="fig|1208918.3.peg.119"/>
<dbReference type="HOGENOM" id="CLU_015355_4_0_4"/>
<keyword evidence="6 11" id="KW-0812">Transmembrane</keyword>
<dbReference type="GO" id="GO:0005315">
    <property type="term" value="F:phosphate transmembrane transporter activity"/>
    <property type="evidence" value="ECO:0007669"/>
    <property type="project" value="InterPro"/>
</dbReference>
<feature type="transmembrane region" description="Helical" evidence="11">
    <location>
        <begin position="229"/>
        <end position="247"/>
    </location>
</feature>
<feature type="transmembrane region" description="Helical" evidence="11">
    <location>
        <begin position="204"/>
        <end position="223"/>
    </location>
</feature>
<keyword evidence="13" id="KW-1185">Reference proteome</keyword>
<evidence type="ECO:0000256" key="5">
    <source>
        <dbReference type="ARBA" id="ARBA00022592"/>
    </source>
</evidence>
<dbReference type="KEGG" id="kct:CDEE_0355"/>
<dbReference type="PANTHER" id="PTHR11101:SF65">
    <property type="entry name" value="LOW-AFFINITY INORGANIC PHOSPHATE TRANSPORTER PITA-RELATED"/>
    <property type="match status" value="1"/>
</dbReference>
<comment type="subcellular location">
    <subcellularLocation>
        <location evidence="1">Cell membrane</location>
        <topology evidence="1">Multi-pass membrane protein</topology>
    </subcellularLocation>
    <subcellularLocation>
        <location evidence="11">Membrane</location>
        <topology evidence="11">Multi-pass membrane protein</topology>
    </subcellularLocation>
</comment>
<keyword evidence="4" id="KW-1003">Cell membrane</keyword>
<evidence type="ECO:0000256" key="4">
    <source>
        <dbReference type="ARBA" id="ARBA00022475"/>
    </source>
</evidence>
<dbReference type="InterPro" id="IPR001204">
    <property type="entry name" value="Phos_transporter"/>
</dbReference>
<keyword evidence="9 11" id="KW-0472">Membrane</keyword>
<evidence type="ECO:0000256" key="2">
    <source>
        <dbReference type="ARBA" id="ARBA00005342"/>
    </source>
</evidence>
<evidence type="ECO:0000256" key="7">
    <source>
        <dbReference type="ARBA" id="ARBA00022847"/>
    </source>
</evidence>
<accession>M1L3V4</accession>
<dbReference type="EMBL" id="CP003804">
    <property type="protein sequence ID" value="AGF47423.1"/>
    <property type="molecule type" value="Genomic_DNA"/>
</dbReference>